<organism evidence="1">
    <name type="scientific">Cyprideis torosa</name>
    <dbReference type="NCBI Taxonomy" id="163714"/>
    <lineage>
        <taxon>Eukaryota</taxon>
        <taxon>Metazoa</taxon>
        <taxon>Ecdysozoa</taxon>
        <taxon>Arthropoda</taxon>
        <taxon>Crustacea</taxon>
        <taxon>Oligostraca</taxon>
        <taxon>Ostracoda</taxon>
        <taxon>Podocopa</taxon>
        <taxon>Podocopida</taxon>
        <taxon>Cytherocopina</taxon>
        <taxon>Cytheroidea</taxon>
        <taxon>Cytherideidae</taxon>
        <taxon>Cyprideis</taxon>
    </lineage>
</organism>
<name>A0A7R8ZSE3_9CRUS</name>
<protein>
    <submittedName>
        <fullName evidence="1">Uncharacterized protein</fullName>
    </submittedName>
</protein>
<reference evidence="1" key="1">
    <citation type="submission" date="2020-11" db="EMBL/GenBank/DDBJ databases">
        <authorList>
            <person name="Tran Van P."/>
        </authorList>
    </citation>
    <scope>NUCLEOTIDE SEQUENCE</scope>
</reference>
<sequence>MSCRQLMIQTLKFRAWKLRHGIHGDAVTSLLKNLLEFCQEFGSRAFKDYFPDEVLKEFFSGMLKEIEEFKSVFVQPDLTPPERRVQYELRQNLKAQRTEKPEKKWKIFRGRVVEFKETHDKKDTGN</sequence>
<gene>
    <name evidence="1" type="ORF">CTOB1V02_LOCUS12566</name>
</gene>
<dbReference type="EMBL" id="OB669714">
    <property type="protein sequence ID" value="CAD7234750.1"/>
    <property type="molecule type" value="Genomic_DNA"/>
</dbReference>
<evidence type="ECO:0000313" key="1">
    <source>
        <dbReference type="EMBL" id="CAD7234750.1"/>
    </source>
</evidence>
<proteinExistence type="predicted"/>
<dbReference type="AlphaFoldDB" id="A0A7R8ZSE3"/>
<accession>A0A7R8ZSE3</accession>